<evidence type="ECO:0000256" key="2">
    <source>
        <dbReference type="ARBA" id="ARBA00022801"/>
    </source>
</evidence>
<dbReference type="SUPFAM" id="SSF53590">
    <property type="entry name" value="Nucleoside hydrolase"/>
    <property type="match status" value="1"/>
</dbReference>
<protein>
    <recommendedName>
        <fullName evidence="5">Inosine/uridine-preferring nucleoside hydrolase domain-containing protein</fullName>
    </recommendedName>
</protein>
<dbReference type="GO" id="GO:0005829">
    <property type="term" value="C:cytosol"/>
    <property type="evidence" value="ECO:0007669"/>
    <property type="project" value="TreeGrafter"/>
</dbReference>
<dbReference type="AlphaFoldDB" id="A0A1L9RCS1"/>
<evidence type="ECO:0000256" key="4">
    <source>
        <dbReference type="SAM" id="SignalP"/>
    </source>
</evidence>
<dbReference type="RefSeq" id="XP_040686397.1">
    <property type="nucleotide sequence ID" value="XM_040831186.1"/>
</dbReference>
<evidence type="ECO:0000313" key="6">
    <source>
        <dbReference type="EMBL" id="OJJ32720.1"/>
    </source>
</evidence>
<sequence>MGILSISLLLTLALGIHAQPEKRYAIVDNDWSAISFIPFLLALDGGMEVLGLVSDTANTWQRQCAYHALANLEVGNLTCIPVYEGATYPLINTPERFQAWEAIHGIIPWQGAFAPENRTFEEAGNGPTSGNPNRIVKAAFVEGYPTTAVSKSTNAAAFMVDMVRKYPGQVSIYSAGALTNVALAVRMDAQFASLAKELVIMGGYVDVNMLQVTGDFMQADINSDINLMIDPEAAKIALTASFPNITIAGNVANQVQSTQEFLDEVYQVKNPYTKLFHDHYGTEFPFWDETAAALMVDPSIAINTTTAYLDVDVAFGSPNYGNIHVYQKSLMPPNIRNVTYVNEIDGEKLKAMMKHAMQHPKSC</sequence>
<keyword evidence="4" id="KW-0732">Signal</keyword>
<dbReference type="VEuPathDB" id="FungiDB:ASPWEDRAFT_174167"/>
<evidence type="ECO:0000256" key="1">
    <source>
        <dbReference type="ARBA" id="ARBA00009176"/>
    </source>
</evidence>
<organism evidence="6 7">
    <name type="scientific">Aspergillus wentii DTO 134E9</name>
    <dbReference type="NCBI Taxonomy" id="1073089"/>
    <lineage>
        <taxon>Eukaryota</taxon>
        <taxon>Fungi</taxon>
        <taxon>Dikarya</taxon>
        <taxon>Ascomycota</taxon>
        <taxon>Pezizomycotina</taxon>
        <taxon>Eurotiomycetes</taxon>
        <taxon>Eurotiomycetidae</taxon>
        <taxon>Eurotiales</taxon>
        <taxon>Aspergillaceae</taxon>
        <taxon>Aspergillus</taxon>
        <taxon>Aspergillus subgen. Cremei</taxon>
    </lineage>
</organism>
<evidence type="ECO:0000313" key="7">
    <source>
        <dbReference type="Proteomes" id="UP000184383"/>
    </source>
</evidence>
<reference evidence="7" key="1">
    <citation type="journal article" date="2017" name="Genome Biol.">
        <title>Comparative genomics reveals high biological diversity and specific adaptations in the industrially and medically important fungal genus Aspergillus.</title>
        <authorList>
            <person name="de Vries R.P."/>
            <person name="Riley R."/>
            <person name="Wiebenga A."/>
            <person name="Aguilar-Osorio G."/>
            <person name="Amillis S."/>
            <person name="Uchima C.A."/>
            <person name="Anderluh G."/>
            <person name="Asadollahi M."/>
            <person name="Askin M."/>
            <person name="Barry K."/>
            <person name="Battaglia E."/>
            <person name="Bayram O."/>
            <person name="Benocci T."/>
            <person name="Braus-Stromeyer S.A."/>
            <person name="Caldana C."/>
            <person name="Canovas D."/>
            <person name="Cerqueira G.C."/>
            <person name="Chen F."/>
            <person name="Chen W."/>
            <person name="Choi C."/>
            <person name="Clum A."/>
            <person name="Dos Santos R.A."/>
            <person name="Damasio A.R."/>
            <person name="Diallinas G."/>
            <person name="Emri T."/>
            <person name="Fekete E."/>
            <person name="Flipphi M."/>
            <person name="Freyberg S."/>
            <person name="Gallo A."/>
            <person name="Gournas C."/>
            <person name="Habgood R."/>
            <person name="Hainaut M."/>
            <person name="Harispe M.L."/>
            <person name="Henrissat B."/>
            <person name="Hilden K.S."/>
            <person name="Hope R."/>
            <person name="Hossain A."/>
            <person name="Karabika E."/>
            <person name="Karaffa L."/>
            <person name="Karanyi Z."/>
            <person name="Krasevec N."/>
            <person name="Kuo A."/>
            <person name="Kusch H."/>
            <person name="LaButti K."/>
            <person name="Lagendijk E.L."/>
            <person name="Lapidus A."/>
            <person name="Levasseur A."/>
            <person name="Lindquist E."/>
            <person name="Lipzen A."/>
            <person name="Logrieco A.F."/>
            <person name="MacCabe A."/>
            <person name="Maekelae M.R."/>
            <person name="Malavazi I."/>
            <person name="Melin P."/>
            <person name="Meyer V."/>
            <person name="Mielnichuk N."/>
            <person name="Miskei M."/>
            <person name="Molnar A.P."/>
            <person name="Mule G."/>
            <person name="Ngan C.Y."/>
            <person name="Orejas M."/>
            <person name="Orosz E."/>
            <person name="Ouedraogo J.P."/>
            <person name="Overkamp K.M."/>
            <person name="Park H.-S."/>
            <person name="Perrone G."/>
            <person name="Piumi F."/>
            <person name="Punt P.J."/>
            <person name="Ram A.F."/>
            <person name="Ramon A."/>
            <person name="Rauscher S."/>
            <person name="Record E."/>
            <person name="Riano-Pachon D.M."/>
            <person name="Robert V."/>
            <person name="Roehrig J."/>
            <person name="Ruller R."/>
            <person name="Salamov A."/>
            <person name="Salih N.S."/>
            <person name="Samson R.A."/>
            <person name="Sandor E."/>
            <person name="Sanguinetti M."/>
            <person name="Schuetze T."/>
            <person name="Sepcic K."/>
            <person name="Shelest E."/>
            <person name="Sherlock G."/>
            <person name="Sophianopoulou V."/>
            <person name="Squina F.M."/>
            <person name="Sun H."/>
            <person name="Susca A."/>
            <person name="Todd R.B."/>
            <person name="Tsang A."/>
            <person name="Unkles S.E."/>
            <person name="van de Wiele N."/>
            <person name="van Rossen-Uffink D."/>
            <person name="Oliveira J.V."/>
            <person name="Vesth T.C."/>
            <person name="Visser J."/>
            <person name="Yu J.-H."/>
            <person name="Zhou M."/>
            <person name="Andersen M.R."/>
            <person name="Archer D.B."/>
            <person name="Baker S.E."/>
            <person name="Benoit I."/>
            <person name="Brakhage A.A."/>
            <person name="Braus G.H."/>
            <person name="Fischer R."/>
            <person name="Frisvad J.C."/>
            <person name="Goldman G.H."/>
            <person name="Houbraken J."/>
            <person name="Oakley B."/>
            <person name="Pocsi I."/>
            <person name="Scazzocchio C."/>
            <person name="Seiboth B."/>
            <person name="vanKuyk P.A."/>
            <person name="Wortman J."/>
            <person name="Dyer P.S."/>
            <person name="Grigoriev I.V."/>
        </authorList>
    </citation>
    <scope>NUCLEOTIDE SEQUENCE [LARGE SCALE GENOMIC DNA]</scope>
    <source>
        <strain evidence="7">DTO 134E9</strain>
    </source>
</reference>
<dbReference type="OrthoDB" id="432381at2759"/>
<dbReference type="InterPro" id="IPR036452">
    <property type="entry name" value="Ribo_hydro-like"/>
</dbReference>
<dbReference type="PANTHER" id="PTHR12304">
    <property type="entry name" value="INOSINE-URIDINE PREFERRING NUCLEOSIDE HYDROLASE"/>
    <property type="match status" value="1"/>
</dbReference>
<keyword evidence="2" id="KW-0378">Hydrolase</keyword>
<name>A0A1L9RCS1_ASPWE</name>
<dbReference type="GO" id="GO:0006152">
    <property type="term" value="P:purine nucleoside catabolic process"/>
    <property type="evidence" value="ECO:0007669"/>
    <property type="project" value="TreeGrafter"/>
</dbReference>
<dbReference type="GeneID" id="63747034"/>
<feature type="domain" description="Inosine/uridine-preferring nucleoside hydrolase" evidence="5">
    <location>
        <begin position="26"/>
        <end position="350"/>
    </location>
</feature>
<keyword evidence="3" id="KW-0326">Glycosidase</keyword>
<dbReference type="STRING" id="1073089.A0A1L9RCS1"/>
<dbReference type="InterPro" id="IPR023186">
    <property type="entry name" value="IUNH"/>
</dbReference>
<evidence type="ECO:0000256" key="3">
    <source>
        <dbReference type="ARBA" id="ARBA00023295"/>
    </source>
</evidence>
<feature type="signal peptide" evidence="4">
    <location>
        <begin position="1"/>
        <end position="18"/>
    </location>
</feature>
<proteinExistence type="inferred from homology"/>
<dbReference type="EMBL" id="KV878214">
    <property type="protein sequence ID" value="OJJ32720.1"/>
    <property type="molecule type" value="Genomic_DNA"/>
</dbReference>
<dbReference type="Pfam" id="PF01156">
    <property type="entry name" value="IU_nuc_hydro"/>
    <property type="match status" value="1"/>
</dbReference>
<dbReference type="PANTHER" id="PTHR12304:SF25">
    <property type="entry name" value="INOSINE_URIDINE-PREFERRING NUCLEOSIDE HYDROLASE DOMAIN-CONTAINING PROTEIN"/>
    <property type="match status" value="1"/>
</dbReference>
<dbReference type="InterPro" id="IPR001910">
    <property type="entry name" value="Inosine/uridine_hydrolase_dom"/>
</dbReference>
<gene>
    <name evidence="6" type="ORF">ASPWEDRAFT_174167</name>
</gene>
<comment type="similarity">
    <text evidence="1">Belongs to the IUNH family.</text>
</comment>
<dbReference type="Gene3D" id="3.90.245.10">
    <property type="entry name" value="Ribonucleoside hydrolase-like"/>
    <property type="match status" value="1"/>
</dbReference>
<evidence type="ECO:0000259" key="5">
    <source>
        <dbReference type="Pfam" id="PF01156"/>
    </source>
</evidence>
<accession>A0A1L9RCS1</accession>
<feature type="chain" id="PRO_5013358669" description="Inosine/uridine-preferring nucleoside hydrolase domain-containing protein" evidence="4">
    <location>
        <begin position="19"/>
        <end position="363"/>
    </location>
</feature>
<keyword evidence="7" id="KW-1185">Reference proteome</keyword>
<dbReference type="GO" id="GO:0008477">
    <property type="term" value="F:purine nucleosidase activity"/>
    <property type="evidence" value="ECO:0007669"/>
    <property type="project" value="TreeGrafter"/>
</dbReference>
<dbReference type="Proteomes" id="UP000184383">
    <property type="component" value="Unassembled WGS sequence"/>
</dbReference>